<dbReference type="PANTHER" id="PTHR30251:SF2">
    <property type="entry name" value="FIMBRIAL CHAPERONE YADV-RELATED"/>
    <property type="match status" value="1"/>
</dbReference>
<feature type="domain" description="Pili assembly chaperone N-terminal" evidence="10">
    <location>
        <begin position="23"/>
        <end position="144"/>
    </location>
</feature>
<dbReference type="GO" id="GO:0030288">
    <property type="term" value="C:outer membrane-bounded periplasmic space"/>
    <property type="evidence" value="ECO:0007669"/>
    <property type="project" value="InterPro"/>
</dbReference>
<evidence type="ECO:0000256" key="1">
    <source>
        <dbReference type="ARBA" id="ARBA00004418"/>
    </source>
</evidence>
<dbReference type="PRINTS" id="PR00969">
    <property type="entry name" value="CHAPERONPILI"/>
</dbReference>
<dbReference type="PANTHER" id="PTHR30251">
    <property type="entry name" value="PILUS ASSEMBLY CHAPERONE"/>
    <property type="match status" value="1"/>
</dbReference>
<evidence type="ECO:0000259" key="10">
    <source>
        <dbReference type="Pfam" id="PF00345"/>
    </source>
</evidence>
<evidence type="ECO:0000256" key="9">
    <source>
        <dbReference type="SAM" id="SignalP"/>
    </source>
</evidence>
<evidence type="ECO:0000256" key="4">
    <source>
        <dbReference type="ARBA" id="ARBA00022729"/>
    </source>
</evidence>
<keyword evidence="6 8" id="KW-0143">Chaperone</keyword>
<name>A0A482PUX7_CITRO</name>
<evidence type="ECO:0000256" key="6">
    <source>
        <dbReference type="ARBA" id="ARBA00023186"/>
    </source>
</evidence>
<dbReference type="Pfam" id="PF00345">
    <property type="entry name" value="PapD_N"/>
    <property type="match status" value="1"/>
</dbReference>
<keyword evidence="4 9" id="KW-0732">Signal</keyword>
<comment type="similarity">
    <text evidence="2 8">Belongs to the periplasmic pilus chaperone family.</text>
</comment>
<evidence type="ECO:0000259" key="11">
    <source>
        <dbReference type="Pfam" id="PF02753"/>
    </source>
</evidence>
<dbReference type="InterPro" id="IPR008962">
    <property type="entry name" value="PapD-like_sf"/>
</dbReference>
<dbReference type="AlphaFoldDB" id="A0A482PUX7"/>
<keyword evidence="5" id="KW-0574">Periplasm</keyword>
<evidence type="ECO:0000313" key="12">
    <source>
        <dbReference type="EMBL" id="QBY31596.1"/>
    </source>
</evidence>
<gene>
    <name evidence="12" type="ORF">E2R62_24105</name>
</gene>
<sequence>MNSAARFFLIFSLALTSFQSFSGVIINGTRVIYPSDEKEITLRLENKGEKPSLVQVWIDKGDSKAKVSLIESPFIILPPVFRIEPTQGQTLRISYTGSNLPQDRESVFWLNVLDIPARQQKLPSNSIEMAFRSRIKLFYRPSSLNIASSSEQVEKLHWSTAPCQNKQCIVIKNPTPVFVTISTIKVMSGDKVLTSLTGSMLAPFGSDSYPVKVNPGNNSLFIEYVNDYGSSVKRQIKHE</sequence>
<evidence type="ECO:0000256" key="3">
    <source>
        <dbReference type="ARBA" id="ARBA00022558"/>
    </source>
</evidence>
<evidence type="ECO:0000256" key="8">
    <source>
        <dbReference type="RuleBase" id="RU003918"/>
    </source>
</evidence>
<keyword evidence="7" id="KW-0393">Immunoglobulin domain</keyword>
<dbReference type="InterPro" id="IPR016148">
    <property type="entry name" value="Pili_assmbl_chaperone_C"/>
</dbReference>
<evidence type="ECO:0000256" key="5">
    <source>
        <dbReference type="ARBA" id="ARBA00022764"/>
    </source>
</evidence>
<evidence type="ECO:0000256" key="2">
    <source>
        <dbReference type="ARBA" id="ARBA00007399"/>
    </source>
</evidence>
<protein>
    <submittedName>
        <fullName evidence="12">Uncharacterized protein</fullName>
    </submittedName>
</protein>
<feature type="domain" description="Pili assembly chaperone C-terminal" evidence="11">
    <location>
        <begin position="171"/>
        <end position="232"/>
    </location>
</feature>
<reference evidence="12" key="1">
    <citation type="submission" date="2019-03" db="EMBL/GenBank/DDBJ databases">
        <title>Complete genome sequence of enteropathogenic Citrobacter rodentium strain DBS100.</title>
        <authorList>
            <person name="Popov G."/>
            <person name="Fiebig A."/>
            <person name="Shideler S."/>
            <person name="Coombes B."/>
            <person name="Savchenko A."/>
        </authorList>
    </citation>
    <scope>NUCLEOTIDE SEQUENCE</scope>
    <source>
        <strain evidence="12">DBS100</strain>
    </source>
</reference>
<dbReference type="Pfam" id="PF02753">
    <property type="entry name" value="PapD_C"/>
    <property type="match status" value="1"/>
</dbReference>
<feature type="chain" id="PRO_5019740556" evidence="9">
    <location>
        <begin position="23"/>
        <end position="239"/>
    </location>
</feature>
<dbReference type="FunFam" id="2.60.40.10:FF:000458">
    <property type="entry name" value="Molecular chaperone FimC"/>
    <property type="match status" value="1"/>
</dbReference>
<evidence type="ECO:0000256" key="7">
    <source>
        <dbReference type="ARBA" id="ARBA00023319"/>
    </source>
</evidence>
<dbReference type="InterPro" id="IPR018046">
    <property type="entry name" value="Pili_assmbl_chaperone_CS"/>
</dbReference>
<dbReference type="InterPro" id="IPR013783">
    <property type="entry name" value="Ig-like_fold"/>
</dbReference>
<dbReference type="SUPFAM" id="SSF49354">
    <property type="entry name" value="PapD-like"/>
    <property type="match status" value="1"/>
</dbReference>
<organism evidence="12">
    <name type="scientific">Citrobacter rodentium</name>
    <dbReference type="NCBI Taxonomy" id="67825"/>
    <lineage>
        <taxon>Bacteria</taxon>
        <taxon>Pseudomonadati</taxon>
        <taxon>Pseudomonadota</taxon>
        <taxon>Gammaproteobacteria</taxon>
        <taxon>Enterobacterales</taxon>
        <taxon>Enterobacteriaceae</taxon>
        <taxon>Citrobacter</taxon>
    </lineage>
</organism>
<dbReference type="InterPro" id="IPR050643">
    <property type="entry name" value="Periplasmic_pilus_chap"/>
</dbReference>
<dbReference type="SUPFAM" id="SSF49584">
    <property type="entry name" value="Periplasmic chaperone C-domain"/>
    <property type="match status" value="1"/>
</dbReference>
<dbReference type="OMA" id="HVPFIIT"/>
<dbReference type="Gene3D" id="2.60.40.10">
    <property type="entry name" value="Immunoglobulins"/>
    <property type="match status" value="2"/>
</dbReference>
<dbReference type="GO" id="GO:0071555">
    <property type="term" value="P:cell wall organization"/>
    <property type="evidence" value="ECO:0007669"/>
    <property type="project" value="InterPro"/>
</dbReference>
<dbReference type="EMBL" id="CP038008">
    <property type="protein sequence ID" value="QBY31596.1"/>
    <property type="molecule type" value="Genomic_DNA"/>
</dbReference>
<dbReference type="PROSITE" id="PS00635">
    <property type="entry name" value="PILI_CHAPERONE"/>
    <property type="match status" value="1"/>
</dbReference>
<feature type="signal peptide" evidence="9">
    <location>
        <begin position="1"/>
        <end position="22"/>
    </location>
</feature>
<proteinExistence type="inferred from homology"/>
<dbReference type="InterPro" id="IPR001829">
    <property type="entry name" value="Pili_assmbl_chaperone_bac"/>
</dbReference>
<dbReference type="InterPro" id="IPR016147">
    <property type="entry name" value="Pili_assmbl_chaperone_N"/>
</dbReference>
<comment type="subcellular location">
    <subcellularLocation>
        <location evidence="1 8">Periplasm</location>
    </subcellularLocation>
</comment>
<dbReference type="InterPro" id="IPR036316">
    <property type="entry name" value="Pili_assmbl_chap_C_dom_sf"/>
</dbReference>
<accession>A0A482PUX7</accession>
<keyword evidence="3" id="KW-1029">Fimbrium biogenesis</keyword>
<dbReference type="RefSeq" id="WP_012904724.1">
    <property type="nucleotide sequence ID" value="NZ_CAJTBI010000013.1"/>
</dbReference>